<dbReference type="AlphaFoldDB" id="A0A150WUM5"/>
<protein>
    <recommendedName>
        <fullName evidence="1">MoaB/Mog domain-containing protein</fullName>
    </recommendedName>
</protein>
<dbReference type="PANTHER" id="PTHR13939">
    <property type="entry name" value="NICOTINAMIDE-NUCLEOTIDE AMIDOHYDROLASE PNCC"/>
    <property type="match status" value="1"/>
</dbReference>
<reference evidence="2 3" key="1">
    <citation type="submission" date="2016-03" db="EMBL/GenBank/DDBJ databases">
        <authorList>
            <person name="Ploux O."/>
        </authorList>
    </citation>
    <scope>NUCLEOTIDE SEQUENCE [LARGE SCALE GENOMIC DNA]</scope>
    <source>
        <strain evidence="2 3">BER2</strain>
    </source>
</reference>
<dbReference type="RefSeq" id="WP_063243062.1">
    <property type="nucleotide sequence ID" value="NZ_LUKF01000003.1"/>
</dbReference>
<dbReference type="EMBL" id="LUKF01000003">
    <property type="protein sequence ID" value="KYG70154.1"/>
    <property type="molecule type" value="Genomic_DNA"/>
</dbReference>
<dbReference type="SMART" id="SM00852">
    <property type="entry name" value="MoCF_biosynth"/>
    <property type="match status" value="1"/>
</dbReference>
<sequence length="367" mass="42164">MKAAIFGIGTELTDGQIVNKNASWISKKLKQRGLTTNAHLVVPDERKLMREGLEFCASKADLLFITGGLGPTSDDFTRDIVTEWAGVPLKFDEASWQHVNDRLTSRGYVVKEIQKQQCYFPEGSKVLKNMQGTANAFYLEAHGKKVFVLPGPPREIESVWDDYIADWLNEHTKHLDPFVTRMWDTMGVGESDVAVIVEDVLKNVTVEKGYRVHLPYVEVKLSYFKSQEKEMEEVVNNLTEALQFCTITRDAEDVAEVFAQKLKEINSICLIDEVTGQFLMNRLMPVLRDYMTDKSWSFSKSRTVKSPADLHLHVLPKDEHSCEVSLEFRGRKIKDLITSPYKTANMRERRHQYFAEMALIFWMKNLN</sequence>
<dbReference type="Proteomes" id="UP000075391">
    <property type="component" value="Unassembled WGS sequence"/>
</dbReference>
<comment type="caution">
    <text evidence="2">The sequence shown here is derived from an EMBL/GenBank/DDBJ whole genome shotgun (WGS) entry which is preliminary data.</text>
</comment>
<dbReference type="InterPro" id="IPR036425">
    <property type="entry name" value="MoaB/Mog-like_dom_sf"/>
</dbReference>
<evidence type="ECO:0000313" key="3">
    <source>
        <dbReference type="Proteomes" id="UP000075391"/>
    </source>
</evidence>
<dbReference type="OrthoDB" id="5288642at2"/>
<gene>
    <name evidence="2" type="ORF">AZI85_15845</name>
</gene>
<dbReference type="CDD" id="cd00885">
    <property type="entry name" value="cinA"/>
    <property type="match status" value="1"/>
</dbReference>
<dbReference type="Gene3D" id="3.40.980.10">
    <property type="entry name" value="MoaB/Mog-like domain"/>
    <property type="match status" value="1"/>
</dbReference>
<dbReference type="InterPro" id="IPR050101">
    <property type="entry name" value="CinA"/>
</dbReference>
<dbReference type="SUPFAM" id="SSF53218">
    <property type="entry name" value="Molybdenum cofactor biosynthesis proteins"/>
    <property type="match status" value="1"/>
</dbReference>
<dbReference type="InterPro" id="IPR001453">
    <property type="entry name" value="MoaB/Mog_dom"/>
</dbReference>
<dbReference type="PANTHER" id="PTHR13939:SF0">
    <property type="entry name" value="NMN AMIDOHYDROLASE-LIKE PROTEIN YFAY"/>
    <property type="match status" value="1"/>
</dbReference>
<evidence type="ECO:0000259" key="1">
    <source>
        <dbReference type="SMART" id="SM00852"/>
    </source>
</evidence>
<name>A0A150WUM5_BDEBC</name>
<accession>A0A150WUM5</accession>
<evidence type="ECO:0000313" key="2">
    <source>
        <dbReference type="EMBL" id="KYG70154.1"/>
    </source>
</evidence>
<proteinExistence type="predicted"/>
<dbReference type="Pfam" id="PF00994">
    <property type="entry name" value="MoCF_biosynth"/>
    <property type="match status" value="1"/>
</dbReference>
<feature type="domain" description="MoaB/Mog" evidence="1">
    <location>
        <begin position="4"/>
        <end position="171"/>
    </location>
</feature>
<organism evidence="2 3">
    <name type="scientific">Bdellovibrio bacteriovorus</name>
    <dbReference type="NCBI Taxonomy" id="959"/>
    <lineage>
        <taxon>Bacteria</taxon>
        <taxon>Pseudomonadati</taxon>
        <taxon>Bdellovibrionota</taxon>
        <taxon>Bdellovibrionia</taxon>
        <taxon>Bdellovibrionales</taxon>
        <taxon>Pseudobdellovibrionaceae</taxon>
        <taxon>Bdellovibrio</taxon>
    </lineage>
</organism>